<keyword evidence="9" id="KW-1185">Reference proteome</keyword>
<evidence type="ECO:0000256" key="7">
    <source>
        <dbReference type="SAM" id="Phobius"/>
    </source>
</evidence>
<dbReference type="GeneID" id="28993488"/>
<feature type="transmembrane region" description="Helical" evidence="7">
    <location>
        <begin position="220"/>
        <end position="241"/>
    </location>
</feature>
<keyword evidence="5 7" id="KW-0472">Membrane</keyword>
<dbReference type="EMBL" id="KV440997">
    <property type="protein sequence ID" value="OAD67878.1"/>
    <property type="molecule type" value="Genomic_DNA"/>
</dbReference>
<dbReference type="OrthoDB" id="3648309at2759"/>
<dbReference type="PANTHER" id="PTHR31123">
    <property type="entry name" value="ACCUMULATION OF DYADS PROTEIN 2-RELATED"/>
    <property type="match status" value="1"/>
</dbReference>
<feature type="transmembrane region" description="Helical" evidence="7">
    <location>
        <begin position="157"/>
        <end position="175"/>
    </location>
</feature>
<dbReference type="NCBIfam" id="NF038013">
    <property type="entry name" value="AceTr_1"/>
    <property type="match status" value="1"/>
</dbReference>
<feature type="transmembrane region" description="Helical" evidence="7">
    <location>
        <begin position="100"/>
        <end position="120"/>
    </location>
</feature>
<evidence type="ECO:0000313" key="8">
    <source>
        <dbReference type="EMBL" id="OAD67878.1"/>
    </source>
</evidence>
<sequence>MPRDNLRRAIEDRYRLHRKIMREPENMSEESLLSTTHNNDGRVEPHDDQSYRSHTHSHAHRGHKLNPIPFFYNHGLTRTANPILNAQSGRRPISTGNPAVIGNWSFAVVTILLGTFNIFLPDKSNHIILPTAIMFGGLAQYVAGFIDLYFGGTFSGTILVSYGAFWTGSGMFMLPTVYPTLSSLDDERDLGRANAVYNFLWAAYTLMLAVISVKVKNGTFVLTWNLWWVFMTLLFTAIYNITDIVPILRVSGVFAYLAALGAFYSGIAIVMEEQGVQMWVGAFRPYSND</sequence>
<dbReference type="InParanoid" id="A0A162N2P6"/>
<evidence type="ECO:0000256" key="2">
    <source>
        <dbReference type="ARBA" id="ARBA00005587"/>
    </source>
</evidence>
<comment type="subcellular location">
    <subcellularLocation>
        <location evidence="1">Membrane</location>
        <topology evidence="1">Multi-pass membrane protein</topology>
    </subcellularLocation>
</comment>
<dbReference type="Proteomes" id="UP000077315">
    <property type="component" value="Unassembled WGS sequence"/>
</dbReference>
<feature type="compositionally biased region" description="Basic and acidic residues" evidence="6">
    <location>
        <begin position="39"/>
        <end position="51"/>
    </location>
</feature>
<evidence type="ECO:0000256" key="4">
    <source>
        <dbReference type="ARBA" id="ARBA00022989"/>
    </source>
</evidence>
<feature type="compositionally biased region" description="Polar residues" evidence="6">
    <location>
        <begin position="29"/>
        <end position="38"/>
    </location>
</feature>
<evidence type="ECO:0000313" key="9">
    <source>
        <dbReference type="Proteomes" id="UP000077315"/>
    </source>
</evidence>
<dbReference type="InterPro" id="IPR000791">
    <property type="entry name" value="Gpr1/Fun34/SatP-like"/>
</dbReference>
<reference evidence="9" key="1">
    <citation type="submission" date="2015-06" db="EMBL/GenBank/DDBJ databases">
        <title>Expansion of signal transduction pathways in fungi by whole-genome duplication.</title>
        <authorList>
            <consortium name="DOE Joint Genome Institute"/>
            <person name="Corrochano L.M."/>
            <person name="Kuo A."/>
            <person name="Marcet-Houben M."/>
            <person name="Polaino S."/>
            <person name="Salamov A."/>
            <person name="Villalobos J.M."/>
            <person name="Alvarez M.I."/>
            <person name="Avalos J."/>
            <person name="Benito E.P."/>
            <person name="Benoit I."/>
            <person name="Burger G."/>
            <person name="Camino L.P."/>
            <person name="Canovas D."/>
            <person name="Cerda-Olmedo E."/>
            <person name="Cheng J.-F."/>
            <person name="Dominguez A."/>
            <person name="Elias M."/>
            <person name="Eslava A.P."/>
            <person name="Glaser F."/>
            <person name="Grimwood J."/>
            <person name="Gutierrez G."/>
            <person name="Heitman J."/>
            <person name="Henrissat B."/>
            <person name="Iturriaga E.A."/>
            <person name="Lang B.F."/>
            <person name="Lavin J.L."/>
            <person name="Lee S."/>
            <person name="Li W."/>
            <person name="Lindquist E."/>
            <person name="Lopez-Garcia S."/>
            <person name="Luque E.M."/>
            <person name="Marcos A.T."/>
            <person name="Martin J."/>
            <person name="McCluskey K."/>
            <person name="Medina H.R."/>
            <person name="Miralles-Duran A."/>
            <person name="Miyazaki A."/>
            <person name="Munoz-Torres E."/>
            <person name="Oguiza J.A."/>
            <person name="Ohm R."/>
            <person name="Olmedo M."/>
            <person name="Orejas M."/>
            <person name="Ortiz-Castellanos L."/>
            <person name="Pisabarro A.G."/>
            <person name="Rodriguez-Romero J."/>
            <person name="Ruiz-Herrera J."/>
            <person name="Ruiz-Vazquez R."/>
            <person name="Sanz C."/>
            <person name="Schackwitz W."/>
            <person name="Schmutz J."/>
            <person name="Shahriari M."/>
            <person name="Shelest E."/>
            <person name="Silva-Franco F."/>
            <person name="Soanes D."/>
            <person name="Syed K."/>
            <person name="Tagua V.G."/>
            <person name="Talbot N.J."/>
            <person name="Thon M."/>
            <person name="De vries R.P."/>
            <person name="Wiebenga A."/>
            <person name="Yadav J.S."/>
            <person name="Braun E.L."/>
            <person name="Baker S."/>
            <person name="Garre V."/>
            <person name="Horwitz B."/>
            <person name="Torres-Martinez S."/>
            <person name="Idnurm A."/>
            <person name="Herrera-Estrella A."/>
            <person name="Gabaldon T."/>
            <person name="Grigoriev I.V."/>
        </authorList>
    </citation>
    <scope>NUCLEOTIDE SEQUENCE [LARGE SCALE GENOMIC DNA]</scope>
    <source>
        <strain evidence="9">NRRL 1555(-)</strain>
    </source>
</reference>
<dbReference type="Pfam" id="PF01184">
    <property type="entry name" value="Gpr1_Fun34_YaaH"/>
    <property type="match status" value="1"/>
</dbReference>
<keyword evidence="3 7" id="KW-0812">Transmembrane</keyword>
<gene>
    <name evidence="8" type="ORF">PHYBLDRAFT_150961</name>
</gene>
<feature type="region of interest" description="Disordered" evidence="6">
    <location>
        <begin position="21"/>
        <end position="61"/>
    </location>
</feature>
<evidence type="ECO:0000256" key="1">
    <source>
        <dbReference type="ARBA" id="ARBA00004141"/>
    </source>
</evidence>
<protein>
    <submittedName>
        <fullName evidence="8">Uncharacterized protein</fullName>
    </submittedName>
</protein>
<dbReference type="PANTHER" id="PTHR31123:SF1">
    <property type="entry name" value="ACCUMULATION OF DYADS PROTEIN 2-RELATED"/>
    <property type="match status" value="1"/>
</dbReference>
<accession>A0A162N2P6</accession>
<organism evidence="8 9">
    <name type="scientific">Phycomyces blakesleeanus (strain ATCC 8743b / DSM 1359 / FGSC 10004 / NBRC 33097 / NRRL 1555)</name>
    <dbReference type="NCBI Taxonomy" id="763407"/>
    <lineage>
        <taxon>Eukaryota</taxon>
        <taxon>Fungi</taxon>
        <taxon>Fungi incertae sedis</taxon>
        <taxon>Mucoromycota</taxon>
        <taxon>Mucoromycotina</taxon>
        <taxon>Mucoromycetes</taxon>
        <taxon>Mucorales</taxon>
        <taxon>Phycomycetaceae</taxon>
        <taxon>Phycomyces</taxon>
    </lineage>
</organism>
<evidence type="ECO:0000256" key="6">
    <source>
        <dbReference type="SAM" id="MobiDB-lite"/>
    </source>
</evidence>
<evidence type="ECO:0000256" key="5">
    <source>
        <dbReference type="ARBA" id="ARBA00023136"/>
    </source>
</evidence>
<name>A0A162N2P6_PHYB8</name>
<evidence type="ECO:0000256" key="3">
    <source>
        <dbReference type="ARBA" id="ARBA00022692"/>
    </source>
</evidence>
<proteinExistence type="inferred from homology"/>
<feature type="transmembrane region" description="Helical" evidence="7">
    <location>
        <begin position="195"/>
        <end position="213"/>
    </location>
</feature>
<dbReference type="GO" id="GO:0015123">
    <property type="term" value="F:acetate transmembrane transporter activity"/>
    <property type="evidence" value="ECO:0007669"/>
    <property type="project" value="TreeGrafter"/>
</dbReference>
<feature type="transmembrane region" description="Helical" evidence="7">
    <location>
        <begin position="126"/>
        <end position="150"/>
    </location>
</feature>
<dbReference type="GO" id="GO:0005886">
    <property type="term" value="C:plasma membrane"/>
    <property type="evidence" value="ECO:0007669"/>
    <property type="project" value="TreeGrafter"/>
</dbReference>
<feature type="transmembrane region" description="Helical" evidence="7">
    <location>
        <begin position="253"/>
        <end position="271"/>
    </location>
</feature>
<keyword evidence="4 7" id="KW-1133">Transmembrane helix</keyword>
<dbReference type="RefSeq" id="XP_018285918.1">
    <property type="nucleotide sequence ID" value="XM_018432582.1"/>
</dbReference>
<dbReference type="AlphaFoldDB" id="A0A162N2P6"/>
<dbReference type="VEuPathDB" id="FungiDB:PHYBLDRAFT_150961"/>
<dbReference type="InterPro" id="IPR051633">
    <property type="entry name" value="AceTr"/>
</dbReference>
<comment type="similarity">
    <text evidence="2">Belongs to the acetate uptake transporter (AceTr) (TC 2.A.96) family.</text>
</comment>